<dbReference type="Proteomes" id="UP000041254">
    <property type="component" value="Unassembled WGS sequence"/>
</dbReference>
<dbReference type="PROSITE" id="PS01152">
    <property type="entry name" value="HESB"/>
    <property type="match status" value="1"/>
</dbReference>
<dbReference type="PhylomeDB" id="A0A0G4F9J0"/>
<evidence type="ECO:0000256" key="1">
    <source>
        <dbReference type="ARBA" id="ARBA00005151"/>
    </source>
</evidence>
<feature type="signal peptide" evidence="3">
    <location>
        <begin position="1"/>
        <end position="18"/>
    </location>
</feature>
<dbReference type="GO" id="GO:0016226">
    <property type="term" value="P:iron-sulfur cluster assembly"/>
    <property type="evidence" value="ECO:0007669"/>
    <property type="project" value="InterPro"/>
</dbReference>
<dbReference type="AlphaFoldDB" id="A0A0G4F9J0"/>
<dbReference type="InterPro" id="IPR017870">
    <property type="entry name" value="FeS_cluster_insertion_CS"/>
</dbReference>
<keyword evidence="2" id="KW-0408">Iron</keyword>
<dbReference type="InterPro" id="IPR035903">
    <property type="entry name" value="HesB-like_dom_sf"/>
</dbReference>
<dbReference type="NCBIfam" id="TIGR00049">
    <property type="entry name" value="iron-sulfur cluster assembly accessory protein"/>
    <property type="match status" value="1"/>
</dbReference>
<keyword evidence="3" id="KW-0732">Signal</keyword>
<dbReference type="GO" id="GO:0030674">
    <property type="term" value="F:protein-macromolecule adaptor activity"/>
    <property type="evidence" value="ECO:0007669"/>
    <property type="project" value="TreeGrafter"/>
</dbReference>
<sequence>MWNLFLILGAAAVLPSEAARRFLQSRGSAAFVAPPASVNAPRRPVLLRRALAVRSSGASTSRRAIDITPKALERIAELRAKKQRDGDGDLVLRMGVKSGGCSGLSYTMDLIDASDVGPRDTVEAYEDEGFKYVVDPKALLYLFGMQLDYCDDLIGGGFRFDNPNADKSCGCGMSFGVPTQLTAMAKEKDGVQSQPGSCTTTKN</sequence>
<organism evidence="5 6">
    <name type="scientific">Vitrella brassicaformis (strain CCMP3155)</name>
    <dbReference type="NCBI Taxonomy" id="1169540"/>
    <lineage>
        <taxon>Eukaryota</taxon>
        <taxon>Sar</taxon>
        <taxon>Alveolata</taxon>
        <taxon>Colpodellida</taxon>
        <taxon>Vitrellaceae</taxon>
        <taxon>Vitrella</taxon>
    </lineage>
</organism>
<accession>A0A0G4F9J0</accession>
<feature type="domain" description="Core" evidence="4">
    <location>
        <begin position="65"/>
        <end position="172"/>
    </location>
</feature>
<evidence type="ECO:0000259" key="4">
    <source>
        <dbReference type="Pfam" id="PF01521"/>
    </source>
</evidence>
<dbReference type="InterPro" id="IPR016092">
    <property type="entry name" value="ATAP"/>
</dbReference>
<dbReference type="STRING" id="1169540.A0A0G4F9J0"/>
<proteinExistence type="predicted"/>
<dbReference type="InterPro" id="IPR031108">
    <property type="entry name" value="IscA_plant_cyanobact"/>
</dbReference>
<dbReference type="InterPro" id="IPR000361">
    <property type="entry name" value="ATAP_core_dom"/>
</dbReference>
<evidence type="ECO:0000256" key="2">
    <source>
        <dbReference type="ARBA" id="ARBA00022485"/>
    </source>
</evidence>
<dbReference type="InParanoid" id="A0A0G4F9J0"/>
<name>A0A0G4F9J0_VITBC</name>
<dbReference type="Pfam" id="PF01521">
    <property type="entry name" value="Fe-S_biosyn"/>
    <property type="match status" value="1"/>
</dbReference>
<gene>
    <name evidence="5" type="ORF">Vbra_585</name>
</gene>
<evidence type="ECO:0000256" key="3">
    <source>
        <dbReference type="SAM" id="SignalP"/>
    </source>
</evidence>
<keyword evidence="2" id="KW-0479">Metal-binding</keyword>
<feature type="chain" id="PRO_5005188942" description="Core domain-containing protein" evidence="3">
    <location>
        <begin position="19"/>
        <end position="203"/>
    </location>
</feature>
<keyword evidence="2" id="KW-0004">4Fe-4S</keyword>
<dbReference type="OrthoDB" id="333486at2759"/>
<keyword evidence="2" id="KW-0411">Iron-sulfur</keyword>
<keyword evidence="6" id="KW-1185">Reference proteome</keyword>
<dbReference type="Gene3D" id="2.60.300.12">
    <property type="entry name" value="HesB-like domain"/>
    <property type="match status" value="1"/>
</dbReference>
<dbReference type="VEuPathDB" id="CryptoDB:Vbra_585"/>
<dbReference type="PANTHER" id="PTHR47265">
    <property type="entry name" value="IRON-SULFUR ASSEMBLY PROTEIN ISCA, CHLOROPLASTIC"/>
    <property type="match status" value="1"/>
</dbReference>
<comment type="pathway">
    <text evidence="1">Cofactor biosynthesis; iron-sulfur cluster biosynthesis.</text>
</comment>
<dbReference type="FunCoup" id="A0A0G4F9J0">
    <property type="interactions" value="44"/>
</dbReference>
<evidence type="ECO:0000313" key="5">
    <source>
        <dbReference type="EMBL" id="CEM08917.1"/>
    </source>
</evidence>
<dbReference type="GO" id="GO:0009570">
    <property type="term" value="C:chloroplast stroma"/>
    <property type="evidence" value="ECO:0007669"/>
    <property type="project" value="TreeGrafter"/>
</dbReference>
<protein>
    <recommendedName>
        <fullName evidence="4">Core domain-containing protein</fullName>
    </recommendedName>
</protein>
<reference evidence="5 6" key="1">
    <citation type="submission" date="2014-11" db="EMBL/GenBank/DDBJ databases">
        <authorList>
            <person name="Zhu J."/>
            <person name="Qi W."/>
            <person name="Song R."/>
        </authorList>
    </citation>
    <scope>NUCLEOTIDE SEQUENCE [LARGE SCALE GENOMIC DNA]</scope>
</reference>
<dbReference type="OMA" id="INNNVMD"/>
<dbReference type="EMBL" id="CDMY01000389">
    <property type="protein sequence ID" value="CEM08917.1"/>
    <property type="molecule type" value="Genomic_DNA"/>
</dbReference>
<dbReference type="GO" id="GO:0051539">
    <property type="term" value="F:4 iron, 4 sulfur cluster binding"/>
    <property type="evidence" value="ECO:0007669"/>
    <property type="project" value="UniProtKB-KW"/>
</dbReference>
<evidence type="ECO:0000313" key="6">
    <source>
        <dbReference type="Proteomes" id="UP000041254"/>
    </source>
</evidence>
<dbReference type="PANTHER" id="PTHR47265:SF1">
    <property type="entry name" value="IRON-SULFUR ASSEMBLY PROTEIN ISCA, CHLOROPLASTIC"/>
    <property type="match status" value="1"/>
</dbReference>
<dbReference type="SUPFAM" id="SSF89360">
    <property type="entry name" value="HesB-like domain"/>
    <property type="match status" value="1"/>
</dbReference>